<keyword evidence="1" id="KW-1133">Transmembrane helix</keyword>
<name>A0A849T029_UNCEI</name>
<feature type="transmembrane region" description="Helical" evidence="1">
    <location>
        <begin position="99"/>
        <end position="119"/>
    </location>
</feature>
<dbReference type="Proteomes" id="UP000580839">
    <property type="component" value="Unassembled WGS sequence"/>
</dbReference>
<comment type="caution">
    <text evidence="2">The sequence shown here is derived from an EMBL/GenBank/DDBJ whole genome shotgun (WGS) entry which is preliminary data.</text>
</comment>
<dbReference type="AlphaFoldDB" id="A0A849T029"/>
<feature type="transmembrane region" description="Helical" evidence="1">
    <location>
        <begin position="37"/>
        <end position="55"/>
    </location>
</feature>
<dbReference type="Pfam" id="PF13795">
    <property type="entry name" value="HupE_UreJ_2"/>
    <property type="match status" value="1"/>
</dbReference>
<gene>
    <name evidence="2" type="ORF">HOP12_11040</name>
</gene>
<feature type="transmembrane region" description="Helical" evidence="1">
    <location>
        <begin position="126"/>
        <end position="148"/>
    </location>
</feature>
<evidence type="ECO:0000256" key="1">
    <source>
        <dbReference type="SAM" id="Phobius"/>
    </source>
</evidence>
<feature type="transmembrane region" description="Helical" evidence="1">
    <location>
        <begin position="67"/>
        <end position="87"/>
    </location>
</feature>
<keyword evidence="1" id="KW-0812">Transmembrane</keyword>
<evidence type="ECO:0000313" key="3">
    <source>
        <dbReference type="Proteomes" id="UP000580839"/>
    </source>
</evidence>
<protein>
    <submittedName>
        <fullName evidence="2">HupE/UreJ family protein</fullName>
    </submittedName>
</protein>
<dbReference type="InterPro" id="IPR032809">
    <property type="entry name" value="Put_HupE_UreJ"/>
</dbReference>
<dbReference type="EMBL" id="JABFRW010000137">
    <property type="protein sequence ID" value="NOT34689.1"/>
    <property type="molecule type" value="Genomic_DNA"/>
</dbReference>
<sequence>GIAAATRTAAALLAAFAIGQAIALWAGYFGVVRVPSQWASVALALSVFAIAWNNLRPFAGRRAPAIVGFMGACHGLAMSGALANMALPTRSRVVALGGFHLGVELAMLVVCVLALPVWFAASRSRFYPRVVMGVGSLAIAWMAVVWVLERAFSLALFAGR</sequence>
<feature type="non-terminal residue" evidence="2">
    <location>
        <position position="1"/>
    </location>
</feature>
<keyword evidence="1" id="KW-0472">Membrane</keyword>
<reference evidence="2 3" key="1">
    <citation type="submission" date="2020-04" db="EMBL/GenBank/DDBJ databases">
        <title>Metagenomic profiling of ammonia- and methane-oxidizing microorganisms in a Dutch drinking water treatment plant.</title>
        <authorList>
            <person name="Poghosyan L."/>
            <person name="Leucker S."/>
        </authorList>
    </citation>
    <scope>NUCLEOTIDE SEQUENCE [LARGE SCALE GENOMIC DNA]</scope>
    <source>
        <strain evidence="2">S-RSF-IL-03</strain>
    </source>
</reference>
<evidence type="ECO:0000313" key="2">
    <source>
        <dbReference type="EMBL" id="NOT34689.1"/>
    </source>
</evidence>
<proteinExistence type="predicted"/>
<organism evidence="2 3">
    <name type="scientific">Eiseniibacteriota bacterium</name>
    <dbReference type="NCBI Taxonomy" id="2212470"/>
    <lineage>
        <taxon>Bacteria</taxon>
        <taxon>Candidatus Eiseniibacteriota</taxon>
    </lineage>
</organism>
<feature type="transmembrane region" description="Helical" evidence="1">
    <location>
        <begin position="12"/>
        <end position="31"/>
    </location>
</feature>
<accession>A0A849T029</accession>